<comment type="subcellular location">
    <subcellularLocation>
        <location evidence="1">Cell membrane</location>
        <topology evidence="1">Lipid-anchor</topology>
        <orientation evidence="1">Cytoplasmic side</orientation>
    </subcellularLocation>
</comment>
<dbReference type="InterPro" id="IPR027417">
    <property type="entry name" value="P-loop_NTPase"/>
</dbReference>
<dbReference type="Proteomes" id="UP001149090">
    <property type="component" value="Unassembled WGS sequence"/>
</dbReference>
<dbReference type="GO" id="GO:0007264">
    <property type="term" value="P:small GTPase-mediated signal transduction"/>
    <property type="evidence" value="ECO:0007669"/>
    <property type="project" value="InterPro"/>
</dbReference>
<evidence type="ECO:0000256" key="7">
    <source>
        <dbReference type="ARBA" id="ARBA00023136"/>
    </source>
</evidence>
<dbReference type="GO" id="GO:0003924">
    <property type="term" value="F:GTPase activity"/>
    <property type="evidence" value="ECO:0007669"/>
    <property type="project" value="InterPro"/>
</dbReference>
<keyword evidence="11" id="KW-1185">Reference proteome</keyword>
<dbReference type="InterPro" id="IPR003578">
    <property type="entry name" value="Small_GTPase_Rho"/>
</dbReference>
<dbReference type="NCBIfam" id="TIGR00231">
    <property type="entry name" value="small_GTP"/>
    <property type="match status" value="1"/>
</dbReference>
<dbReference type="EMBL" id="JAPDFW010000125">
    <property type="protein sequence ID" value="KAJ5067689.1"/>
    <property type="molecule type" value="Genomic_DNA"/>
</dbReference>
<keyword evidence="3" id="KW-1003">Cell membrane</keyword>
<name>A0A9Q0R565_ANAIG</name>
<dbReference type="SMART" id="SM00174">
    <property type="entry name" value="RHO"/>
    <property type="match status" value="1"/>
</dbReference>
<dbReference type="SUPFAM" id="SSF52540">
    <property type="entry name" value="P-loop containing nucleoside triphosphate hydrolases"/>
    <property type="match status" value="1"/>
</dbReference>
<dbReference type="PROSITE" id="PS51421">
    <property type="entry name" value="RAS"/>
    <property type="match status" value="1"/>
</dbReference>
<gene>
    <name evidence="10" type="ORF">M0811_02879</name>
</gene>
<dbReference type="FunFam" id="3.40.50.300:FF:000983">
    <property type="entry name" value="Rho family GTPase"/>
    <property type="match status" value="1"/>
</dbReference>
<keyword evidence="8" id="KW-0449">Lipoprotein</keyword>
<protein>
    <submittedName>
        <fullName evidence="10">Rac-like gtp-binding protein arac9</fullName>
    </submittedName>
</protein>
<dbReference type="Gene3D" id="3.40.50.300">
    <property type="entry name" value="P-loop containing nucleotide triphosphate hydrolases"/>
    <property type="match status" value="1"/>
</dbReference>
<keyword evidence="5" id="KW-0547">Nucleotide-binding</keyword>
<evidence type="ECO:0000256" key="3">
    <source>
        <dbReference type="ARBA" id="ARBA00022475"/>
    </source>
</evidence>
<accession>A0A9Q0R565</accession>
<evidence type="ECO:0000256" key="4">
    <source>
        <dbReference type="ARBA" id="ARBA00022481"/>
    </source>
</evidence>
<dbReference type="PANTHER" id="PTHR24072">
    <property type="entry name" value="RHO FAMILY GTPASE"/>
    <property type="match status" value="1"/>
</dbReference>
<evidence type="ECO:0000256" key="9">
    <source>
        <dbReference type="ARBA" id="ARBA00023289"/>
    </source>
</evidence>
<evidence type="ECO:0000313" key="10">
    <source>
        <dbReference type="EMBL" id="KAJ5067689.1"/>
    </source>
</evidence>
<dbReference type="GO" id="GO:0005525">
    <property type="term" value="F:GTP binding"/>
    <property type="evidence" value="ECO:0007669"/>
    <property type="project" value="UniProtKB-KW"/>
</dbReference>
<dbReference type="CDD" id="cd00157">
    <property type="entry name" value="Rho"/>
    <property type="match status" value="1"/>
</dbReference>
<dbReference type="GO" id="GO:0005886">
    <property type="term" value="C:plasma membrane"/>
    <property type="evidence" value="ECO:0007669"/>
    <property type="project" value="UniProtKB-SubCell"/>
</dbReference>
<evidence type="ECO:0000256" key="5">
    <source>
        <dbReference type="ARBA" id="ARBA00022741"/>
    </source>
</evidence>
<evidence type="ECO:0000256" key="2">
    <source>
        <dbReference type="ARBA" id="ARBA00010142"/>
    </source>
</evidence>
<proteinExistence type="inferred from homology"/>
<dbReference type="PRINTS" id="PR00449">
    <property type="entry name" value="RASTRNSFRMNG"/>
</dbReference>
<keyword evidence="4" id="KW-0488">Methylation</keyword>
<keyword evidence="9" id="KW-0636">Prenylation</keyword>
<evidence type="ECO:0000256" key="8">
    <source>
        <dbReference type="ARBA" id="ARBA00023288"/>
    </source>
</evidence>
<dbReference type="PROSITE" id="PS51420">
    <property type="entry name" value="RHO"/>
    <property type="match status" value="1"/>
</dbReference>
<reference evidence="10" key="1">
    <citation type="submission" date="2022-10" db="EMBL/GenBank/DDBJ databases">
        <title>Novel sulphate-reducing endosymbionts in the free-living metamonad Anaeramoeba.</title>
        <authorList>
            <person name="Jerlstrom-Hultqvist J."/>
            <person name="Cepicka I."/>
            <person name="Gallot-Lavallee L."/>
            <person name="Salas-Leiva D."/>
            <person name="Curtis B.A."/>
            <person name="Zahonova K."/>
            <person name="Pipaliya S."/>
            <person name="Dacks J."/>
            <person name="Roger A.J."/>
        </authorList>
    </citation>
    <scope>NUCLEOTIDE SEQUENCE</scope>
    <source>
        <strain evidence="10">BMAN</strain>
    </source>
</reference>
<evidence type="ECO:0000313" key="11">
    <source>
        <dbReference type="Proteomes" id="UP001149090"/>
    </source>
</evidence>
<dbReference type="PROSITE" id="PS51419">
    <property type="entry name" value="RAB"/>
    <property type="match status" value="1"/>
</dbReference>
<comment type="similarity">
    <text evidence="2">Belongs to the small GTPase superfamily. Rho family.</text>
</comment>
<organism evidence="10 11">
    <name type="scientific">Anaeramoeba ignava</name>
    <name type="common">Anaerobic marine amoeba</name>
    <dbReference type="NCBI Taxonomy" id="1746090"/>
    <lineage>
        <taxon>Eukaryota</taxon>
        <taxon>Metamonada</taxon>
        <taxon>Anaeramoebidae</taxon>
        <taxon>Anaeramoeba</taxon>
    </lineage>
</organism>
<keyword evidence="7" id="KW-0472">Membrane</keyword>
<dbReference type="InterPro" id="IPR001806">
    <property type="entry name" value="Small_GTPase"/>
</dbReference>
<dbReference type="Pfam" id="PF00071">
    <property type="entry name" value="Ras"/>
    <property type="match status" value="1"/>
</dbReference>
<keyword evidence="6" id="KW-0342">GTP-binding</keyword>
<dbReference type="OrthoDB" id="8830751at2759"/>
<dbReference type="InterPro" id="IPR005225">
    <property type="entry name" value="Small_GTP-bd"/>
</dbReference>
<dbReference type="AlphaFoldDB" id="A0A9Q0R565"/>
<dbReference type="SMART" id="SM00175">
    <property type="entry name" value="RAB"/>
    <property type="match status" value="1"/>
</dbReference>
<evidence type="ECO:0000256" key="6">
    <source>
        <dbReference type="ARBA" id="ARBA00023134"/>
    </source>
</evidence>
<evidence type="ECO:0000256" key="1">
    <source>
        <dbReference type="ARBA" id="ARBA00004342"/>
    </source>
</evidence>
<sequence length="189" mass="21046">MTKEIKCVVVGDGAVGKTCALMTYSQNKFPDSYVPTIFENYTCDVPINEEIIRFSLWDTAGQEELKNIRVLSYDGADVIMMLYSTVSKTSLENVQTLWVPEVRSQTPKTPIILVGTKLDLKNDFNYSKEHAEEIISAKEGEEISKKIGAVGFIETSAKTTQNIKSAFDLALRTVLGEIKPKKKKGCILI</sequence>
<dbReference type="SMART" id="SM00173">
    <property type="entry name" value="RAS"/>
    <property type="match status" value="1"/>
</dbReference>
<comment type="caution">
    <text evidence="10">The sequence shown here is derived from an EMBL/GenBank/DDBJ whole genome shotgun (WGS) entry which is preliminary data.</text>
</comment>